<evidence type="ECO:0000313" key="9">
    <source>
        <dbReference type="Proteomes" id="UP000183040"/>
    </source>
</evidence>
<dbReference type="InterPro" id="IPR052720">
    <property type="entry name" value="Glycosyl_hydrolase_97"/>
</dbReference>
<dbReference type="PANTHER" id="PTHR35803:SF2">
    <property type="entry name" value="RETAINING ALPHA-GALACTOSIDASE"/>
    <property type="match status" value="1"/>
</dbReference>
<name>A0A1H4EHI2_9BACE</name>
<evidence type="ECO:0000256" key="3">
    <source>
        <dbReference type="ARBA" id="ARBA00022837"/>
    </source>
</evidence>
<evidence type="ECO:0000313" key="8">
    <source>
        <dbReference type="EMBL" id="SEA84541.1"/>
    </source>
</evidence>
<keyword evidence="4" id="KW-0732">Signal</keyword>
<dbReference type="SUPFAM" id="SSF51445">
    <property type="entry name" value="(Trans)glycosidases"/>
    <property type="match status" value="1"/>
</dbReference>
<dbReference type="Pfam" id="PF14508">
    <property type="entry name" value="GH97_N"/>
    <property type="match status" value="1"/>
</dbReference>
<dbReference type="InterPro" id="IPR029486">
    <property type="entry name" value="GH97_N"/>
</dbReference>
<feature type="domain" description="Glycosyl-hydrolase 97 C-terminal oligomerisation" evidence="7">
    <location>
        <begin position="568"/>
        <end position="656"/>
    </location>
</feature>
<evidence type="ECO:0000256" key="4">
    <source>
        <dbReference type="SAM" id="SignalP"/>
    </source>
</evidence>
<feature type="domain" description="Glycosyl-hydrolase 97 N-terminal" evidence="6">
    <location>
        <begin position="35"/>
        <end position="295"/>
    </location>
</feature>
<evidence type="ECO:0000256" key="1">
    <source>
        <dbReference type="ARBA" id="ARBA00001913"/>
    </source>
</evidence>
<dbReference type="InterPro" id="IPR013785">
    <property type="entry name" value="Aldolase_TIM"/>
</dbReference>
<feature type="domain" description="Glycosyl-hydrolase 97 catalytic" evidence="5">
    <location>
        <begin position="317"/>
        <end position="468"/>
    </location>
</feature>
<dbReference type="Gene3D" id="2.70.98.10">
    <property type="match status" value="1"/>
</dbReference>
<dbReference type="Proteomes" id="UP000183040">
    <property type="component" value="Unassembled WGS sequence"/>
</dbReference>
<keyword evidence="8" id="KW-0378">Hydrolase</keyword>
<keyword evidence="3" id="KW-0106">Calcium</keyword>
<reference evidence="8 9" key="1">
    <citation type="submission" date="2016-10" db="EMBL/GenBank/DDBJ databases">
        <authorList>
            <person name="de Groot N.N."/>
        </authorList>
    </citation>
    <scope>NUCLEOTIDE SEQUENCE [LARGE SCALE GENOMIC DNA]</scope>
    <source>
        <strain evidence="8 9">NLAE-zl-G339</strain>
    </source>
</reference>
<dbReference type="InterPro" id="IPR019563">
    <property type="entry name" value="GH97_catalytic"/>
</dbReference>
<dbReference type="InterPro" id="IPR014718">
    <property type="entry name" value="GH-type_carb-bd"/>
</dbReference>
<sequence>MSVEKNLKSRNMMKFFIVMAMLLGSSVASAENKQITSPDGKLVVTVADMDGRPSYSVSYDNVLFLKPSPLGIIANIGDFSSGMSLEKNVSTNKIDETYELASIKKSKVHYVANEAVFSFTQQGKTIYDVIFRISNNDVAFKYKMYPQGETLSCVVKQEVTGFVFPDGTTTFLCPQSKPMGGFARTSPSYETSYTADDVAGKNGWGEGYTFPCLFRNGDNGWVLVSETGVNGGYCASRLLGHKEGVYTIGFPQEGEANGNGTVSPGIALPGETPWRTITVGKTLAPIVETTVPFDVVKLLYQAKGEYTYGRGSWSWIIGMDGSTNYKEQLRYIDFSAAMGYQSVLVDALWDKQIGRDKIEELAKYGKNKGVALYLWYNSNGYWNDAPQTPRSIMDNAIARRKEMKWMQSIGIRGIKVDFFGGDKQMTMQLYEDILSDANEYGLLVIFHGCTLPRGWERMYPNFASSEAVLASENLHFSQGSCDNEAFNATLHPFIRNTVGSMDFGGSALNKYYNADNAPRGSRRVTSDVYALATAVLFQSPVQHFALAPNNLTDAPSWAIDFMKEVPTTWDEVRFIDGYPGKYVILARRHGDKWYIAGVNAQKETLQLKVNLPMFSNGEKVRLFSDDKVLQGGVKQIGIGKKQELQLTIPCNGGVLITK</sequence>
<dbReference type="GO" id="GO:0030246">
    <property type="term" value="F:carbohydrate binding"/>
    <property type="evidence" value="ECO:0007669"/>
    <property type="project" value="InterPro"/>
</dbReference>
<dbReference type="GO" id="GO:0016787">
    <property type="term" value="F:hydrolase activity"/>
    <property type="evidence" value="ECO:0007669"/>
    <property type="project" value="UniProtKB-KW"/>
</dbReference>
<protein>
    <submittedName>
        <fullName evidence="8">Glycosyl-hydrolase 97 C-terminal, oligomerisation</fullName>
    </submittedName>
</protein>
<dbReference type="AlphaFoldDB" id="A0A1H4EHI2"/>
<dbReference type="EMBL" id="FNRP01000015">
    <property type="protein sequence ID" value="SEA84541.1"/>
    <property type="molecule type" value="Genomic_DNA"/>
</dbReference>
<evidence type="ECO:0000259" key="5">
    <source>
        <dbReference type="Pfam" id="PF10566"/>
    </source>
</evidence>
<dbReference type="PANTHER" id="PTHR35803">
    <property type="entry name" value="GLUCAN 1,4-ALPHA-GLUCOSIDASE SUSB-RELATED"/>
    <property type="match status" value="1"/>
</dbReference>
<feature type="signal peptide" evidence="4">
    <location>
        <begin position="1"/>
        <end position="30"/>
    </location>
</feature>
<dbReference type="Pfam" id="PF14509">
    <property type="entry name" value="GH97_C"/>
    <property type="match status" value="1"/>
</dbReference>
<dbReference type="InterPro" id="IPR017853">
    <property type="entry name" value="GH"/>
</dbReference>
<evidence type="ECO:0000259" key="7">
    <source>
        <dbReference type="Pfam" id="PF14509"/>
    </source>
</evidence>
<dbReference type="RefSeq" id="WP_074706833.1">
    <property type="nucleotide sequence ID" value="NZ_FNRP01000015.1"/>
</dbReference>
<dbReference type="Gene3D" id="3.20.20.70">
    <property type="entry name" value="Aldolase class I"/>
    <property type="match status" value="1"/>
</dbReference>
<comment type="cofactor">
    <cofactor evidence="1">
        <name>Ca(2+)</name>
        <dbReference type="ChEBI" id="CHEBI:29108"/>
    </cofactor>
</comment>
<comment type="subunit">
    <text evidence="2">Monomer.</text>
</comment>
<evidence type="ECO:0000259" key="6">
    <source>
        <dbReference type="Pfam" id="PF14508"/>
    </source>
</evidence>
<gene>
    <name evidence="8" type="ORF">SAMN04487924_11569</name>
</gene>
<organism evidence="8 9">
    <name type="scientific">Bacteroides xylanisolvens</name>
    <dbReference type="NCBI Taxonomy" id="371601"/>
    <lineage>
        <taxon>Bacteria</taxon>
        <taxon>Pseudomonadati</taxon>
        <taxon>Bacteroidota</taxon>
        <taxon>Bacteroidia</taxon>
        <taxon>Bacteroidales</taxon>
        <taxon>Bacteroidaceae</taxon>
        <taxon>Bacteroides</taxon>
    </lineage>
</organism>
<proteinExistence type="predicted"/>
<evidence type="ECO:0000256" key="2">
    <source>
        <dbReference type="ARBA" id="ARBA00011245"/>
    </source>
</evidence>
<feature type="chain" id="PRO_5010263619" evidence="4">
    <location>
        <begin position="31"/>
        <end position="658"/>
    </location>
</feature>
<dbReference type="InterPro" id="IPR029483">
    <property type="entry name" value="GH97_C"/>
</dbReference>
<accession>A0A1H4EHI2</accession>
<dbReference type="Pfam" id="PF10566">
    <property type="entry name" value="Glyco_hydro_97"/>
    <property type="match status" value="1"/>
</dbReference>